<dbReference type="Pfam" id="PF12796">
    <property type="entry name" value="Ank_2"/>
    <property type="match status" value="3"/>
</dbReference>
<dbReference type="Gene3D" id="1.25.40.20">
    <property type="entry name" value="Ankyrin repeat-containing domain"/>
    <property type="match status" value="2"/>
</dbReference>
<feature type="repeat" description="ANK" evidence="3">
    <location>
        <begin position="421"/>
        <end position="453"/>
    </location>
</feature>
<name>A0A0J7AZA9_COCIT</name>
<dbReference type="PANTHER" id="PTHR24198:SF165">
    <property type="entry name" value="ANKYRIN REPEAT-CONTAINING PROTEIN-RELATED"/>
    <property type="match status" value="1"/>
</dbReference>
<evidence type="ECO:0000256" key="1">
    <source>
        <dbReference type="ARBA" id="ARBA00022737"/>
    </source>
</evidence>
<feature type="repeat" description="ANK" evidence="3">
    <location>
        <begin position="352"/>
        <end position="384"/>
    </location>
</feature>
<feature type="repeat" description="ANK" evidence="3">
    <location>
        <begin position="77"/>
        <end position="109"/>
    </location>
</feature>
<dbReference type="AlphaFoldDB" id="A0A0J7AZA9"/>
<keyword evidence="2 3" id="KW-0040">ANK repeat</keyword>
<feature type="repeat" description="ANK" evidence="3">
    <location>
        <begin position="319"/>
        <end position="351"/>
    </location>
</feature>
<dbReference type="EMBL" id="DS028094">
    <property type="protein sequence ID" value="KMP02827.1"/>
    <property type="molecule type" value="Genomic_DNA"/>
</dbReference>
<evidence type="ECO:0000313" key="4">
    <source>
        <dbReference type="EMBL" id="KMP02827.1"/>
    </source>
</evidence>
<gene>
    <name evidence="4" type="ORF">CIRG_02519</name>
</gene>
<dbReference type="PROSITE" id="PS50088">
    <property type="entry name" value="ANK_REPEAT"/>
    <property type="match status" value="6"/>
</dbReference>
<dbReference type="PANTHER" id="PTHR24198">
    <property type="entry name" value="ANKYRIN REPEAT AND PROTEIN KINASE DOMAIN-CONTAINING PROTEIN"/>
    <property type="match status" value="1"/>
</dbReference>
<feature type="repeat" description="ANK" evidence="3">
    <location>
        <begin position="385"/>
        <end position="420"/>
    </location>
</feature>
<proteinExistence type="predicted"/>
<dbReference type="Proteomes" id="UP000054565">
    <property type="component" value="Unassembled WGS sequence"/>
</dbReference>
<evidence type="ECO:0000256" key="3">
    <source>
        <dbReference type="PROSITE-ProRule" id="PRU00023"/>
    </source>
</evidence>
<dbReference type="InterPro" id="IPR002110">
    <property type="entry name" value="Ankyrin_rpt"/>
</dbReference>
<evidence type="ECO:0000313" key="5">
    <source>
        <dbReference type="Proteomes" id="UP000054565"/>
    </source>
</evidence>
<dbReference type="PROSITE" id="PS50297">
    <property type="entry name" value="ANK_REP_REGION"/>
    <property type="match status" value="4"/>
</dbReference>
<organism evidence="4 5">
    <name type="scientific">Coccidioides immitis RMSCC 2394</name>
    <dbReference type="NCBI Taxonomy" id="404692"/>
    <lineage>
        <taxon>Eukaryota</taxon>
        <taxon>Fungi</taxon>
        <taxon>Dikarya</taxon>
        <taxon>Ascomycota</taxon>
        <taxon>Pezizomycotina</taxon>
        <taxon>Eurotiomycetes</taxon>
        <taxon>Eurotiomycetidae</taxon>
        <taxon>Onygenales</taxon>
        <taxon>Onygenaceae</taxon>
        <taxon>Coccidioides</taxon>
    </lineage>
</organism>
<dbReference type="SUPFAM" id="SSF48403">
    <property type="entry name" value="Ankyrin repeat"/>
    <property type="match status" value="2"/>
</dbReference>
<protein>
    <submittedName>
        <fullName evidence="4">Ankyrin repeat domain-containing protein 50</fullName>
    </submittedName>
</protein>
<feature type="repeat" description="ANK" evidence="3">
    <location>
        <begin position="285"/>
        <end position="318"/>
    </location>
</feature>
<dbReference type="OrthoDB" id="5416940at2759"/>
<sequence length="594" mass="65512">MEDRDAHSEMSEGSSTWSNYFCDSFKPACYEKTWELELDVLPLHAAVLKGNAAAAQKLLDSRAFPSGEHIDMINKNTNGAPIHAAIRNGDLDMIELLLDYGAFVHSRAPDKYGELSIPALTVAVNLGRADIVQVLLDADADPAVTDRRTIEIAAELGNVAIIELLLKWSKSRDSPLDKDFALINAAREWRVEATWALLKDGIEDTNVLSNALLSTVDSRHWAESNVIPFILRFDETYRAYQSTIMSMLLDAGADPNHQRRSPDARTQIQNWSFGGADAYGQRSHPSTTPLQVAASATGSAGAVRLLLERRAYVNMADDFGQTALFYATISNDMDVIKTLLEWGADVRATDLKLSTPLHMAARYSSPPITELLLNWGADPFAKDLDDETALHAAANNTFEINLEIIDKLVQLGVDINARRTDGWTPLINAVASKDEIKCRYLLANGADVNVITTDNQTALQRAISWAVGVPVVNTLLDYGAHIVGPDQSTALHWAVGSRKPYTMMWCLLARGLNPNIKDSFGATALTNVVTTPAFQEDWSLRKSLITLLLSRGADAGVVDCLGRTVKDWAQGIEYMDINWDQYKLHWLEPESNIF</sequence>
<dbReference type="SMART" id="SM00248">
    <property type="entry name" value="ANK"/>
    <property type="match status" value="10"/>
</dbReference>
<dbReference type="STRING" id="404692.A0A0J7AZA9"/>
<evidence type="ECO:0000256" key="2">
    <source>
        <dbReference type="ARBA" id="ARBA00023043"/>
    </source>
</evidence>
<keyword evidence="1" id="KW-0677">Repeat</keyword>
<accession>A0A0J7AZA9</accession>
<dbReference type="Pfam" id="PF00023">
    <property type="entry name" value="Ank"/>
    <property type="match status" value="1"/>
</dbReference>
<dbReference type="InterPro" id="IPR036770">
    <property type="entry name" value="Ankyrin_rpt-contain_sf"/>
</dbReference>
<reference evidence="5" key="1">
    <citation type="journal article" date="2010" name="Genome Res.">
        <title>Population genomic sequencing of Coccidioides fungi reveals recent hybridization and transposon control.</title>
        <authorList>
            <person name="Neafsey D.E."/>
            <person name="Barker B.M."/>
            <person name="Sharpton T.J."/>
            <person name="Stajich J.E."/>
            <person name="Park D.J."/>
            <person name="Whiston E."/>
            <person name="Hung C.-Y."/>
            <person name="McMahan C."/>
            <person name="White J."/>
            <person name="Sykes S."/>
            <person name="Heiman D."/>
            <person name="Young S."/>
            <person name="Zeng Q."/>
            <person name="Abouelleil A."/>
            <person name="Aftuck L."/>
            <person name="Bessette D."/>
            <person name="Brown A."/>
            <person name="FitzGerald M."/>
            <person name="Lui A."/>
            <person name="Macdonald J.P."/>
            <person name="Priest M."/>
            <person name="Orbach M.J."/>
            <person name="Galgiani J.N."/>
            <person name="Kirkland T.N."/>
            <person name="Cole G.T."/>
            <person name="Birren B.W."/>
            <person name="Henn M.R."/>
            <person name="Taylor J.W."/>
            <person name="Rounsley S.D."/>
        </authorList>
    </citation>
    <scope>NUCLEOTIDE SEQUENCE [LARGE SCALE GENOMIC DNA]</scope>
    <source>
        <strain evidence="5">RMSCC 2394</strain>
    </source>
</reference>